<feature type="compositionally biased region" description="Polar residues" evidence="1">
    <location>
        <begin position="331"/>
        <end position="343"/>
    </location>
</feature>
<dbReference type="EMBL" id="OD001763">
    <property type="protein sequence ID" value="CAD7403063.1"/>
    <property type="molecule type" value="Genomic_DNA"/>
</dbReference>
<name>A0A7R9CY05_TIMPO</name>
<organism evidence="2">
    <name type="scientific">Timema poppense</name>
    <name type="common">Walking stick</name>
    <dbReference type="NCBI Taxonomy" id="170557"/>
    <lineage>
        <taxon>Eukaryota</taxon>
        <taxon>Metazoa</taxon>
        <taxon>Ecdysozoa</taxon>
        <taxon>Arthropoda</taxon>
        <taxon>Hexapoda</taxon>
        <taxon>Insecta</taxon>
        <taxon>Pterygota</taxon>
        <taxon>Neoptera</taxon>
        <taxon>Polyneoptera</taxon>
        <taxon>Phasmatodea</taxon>
        <taxon>Timematodea</taxon>
        <taxon>Timematoidea</taxon>
        <taxon>Timematidae</taxon>
        <taxon>Timema</taxon>
    </lineage>
</organism>
<gene>
    <name evidence="2" type="ORF">TPSB3V08_LOCUS3876</name>
</gene>
<evidence type="ECO:0000313" key="2">
    <source>
        <dbReference type="EMBL" id="CAD7403063.1"/>
    </source>
</evidence>
<proteinExistence type="predicted"/>
<feature type="compositionally biased region" description="Polar residues" evidence="1">
    <location>
        <begin position="285"/>
        <end position="304"/>
    </location>
</feature>
<dbReference type="PANTHER" id="PTHR34439:SF1">
    <property type="entry name" value="CENTROBIN"/>
    <property type="match status" value="1"/>
</dbReference>
<dbReference type="GO" id="GO:0051299">
    <property type="term" value="P:centrosome separation"/>
    <property type="evidence" value="ECO:0007669"/>
    <property type="project" value="TreeGrafter"/>
</dbReference>
<reference evidence="2" key="1">
    <citation type="submission" date="2020-11" db="EMBL/GenBank/DDBJ databases">
        <authorList>
            <person name="Tran Van P."/>
        </authorList>
    </citation>
    <scope>NUCLEOTIDE SEQUENCE</scope>
</reference>
<dbReference type="GO" id="GO:1902410">
    <property type="term" value="P:mitotic cytokinetic process"/>
    <property type="evidence" value="ECO:0007669"/>
    <property type="project" value="TreeGrafter"/>
</dbReference>
<feature type="compositionally biased region" description="Polar residues" evidence="1">
    <location>
        <begin position="420"/>
        <end position="459"/>
    </location>
</feature>
<dbReference type="PANTHER" id="PTHR34439">
    <property type="entry name" value="CENTROBIN"/>
    <property type="match status" value="1"/>
</dbReference>
<feature type="region of interest" description="Disordered" evidence="1">
    <location>
        <begin position="378"/>
        <end position="471"/>
    </location>
</feature>
<feature type="compositionally biased region" description="Polar residues" evidence="1">
    <location>
        <begin position="488"/>
        <end position="501"/>
    </location>
</feature>
<feature type="compositionally biased region" description="Low complexity" evidence="1">
    <location>
        <begin position="396"/>
        <end position="407"/>
    </location>
</feature>
<dbReference type="GO" id="GO:0007099">
    <property type="term" value="P:centriole replication"/>
    <property type="evidence" value="ECO:0007669"/>
    <property type="project" value="InterPro"/>
</dbReference>
<dbReference type="InterPro" id="IPR038923">
    <property type="entry name" value="Centrobin"/>
</dbReference>
<feature type="region of interest" description="Disordered" evidence="1">
    <location>
        <begin position="329"/>
        <end position="360"/>
    </location>
</feature>
<sequence>MSDTDDTDVLLLIPPDFFNVIPSDSEDSFLYHDSTSYHGDRSEVERIVVNDLIDQVNELESRISLIESKENINFQPYLPGESKSNPSFLFDISQEIDSVPQYNKQRFSKSCSPAGVSTPPKLVVGTNLSLHTDGFCESLVPGTARDQHYESGGFTTLPNLEEIIVRSSKLTPEMHRTSYNQRRLELRDVDQLLDQMEATQLEIVQKLHGSGIPLIQDKDSKRNTKISVQKVANIGDNISSVPNLGFGVRELFVGHSTPSSPQKLKSYDTRQPVEEDPIVPKTISPLGSDQINKSSSDVLTSDQRNISNASSKQLSLYTSNRDDQLSCFPETAQTEATNSSTRPIKTKTPRRKLDLSQNVSDLPKCGYDFRKWYHGSQESHSQPITVPSVTSPTNAIQSHQQSIPSSSFDTNSDTSKHAPSYQTNVPLSSSQFNYGPSNFTNNKTTYFETHSNLPNSGDGSTQTCSQTSKTKDYTNIEESLPSRLLPQATTSSTCENRNSPTIVDLHPGKTQDFGAEGQKKNGTYGMAVKHKKLPLSTNVDPIVTRQRDTREGSTVTGSSDRHVFEGGDSDQIAIPGQGSGTLLSLSELWGEQELAPVFFQDRGDHVNLASKLEEERYRRQHCEHLIVDLQSQLLQEHQRLAVAVKVDTAKDHAITRLQSAWAQLVQHWRELEEQRHNLANTLHLEREQYQQDMANASKMPPIELGRHIPLRPPLSSTKKNYREIPYSRLQARA</sequence>
<dbReference type="GO" id="GO:0005814">
    <property type="term" value="C:centriole"/>
    <property type="evidence" value="ECO:0007669"/>
    <property type="project" value="TreeGrafter"/>
</dbReference>
<feature type="region of interest" description="Disordered" evidence="1">
    <location>
        <begin position="546"/>
        <end position="566"/>
    </location>
</feature>
<feature type="compositionally biased region" description="Polar residues" evidence="1">
    <location>
        <begin position="378"/>
        <end position="395"/>
    </location>
</feature>
<feature type="region of interest" description="Disordered" evidence="1">
    <location>
        <begin position="488"/>
        <end position="518"/>
    </location>
</feature>
<dbReference type="AlphaFoldDB" id="A0A7R9CY05"/>
<accession>A0A7R9CY05</accession>
<evidence type="ECO:0000256" key="1">
    <source>
        <dbReference type="SAM" id="MobiDB-lite"/>
    </source>
</evidence>
<dbReference type="GO" id="GO:1902017">
    <property type="term" value="P:regulation of cilium assembly"/>
    <property type="evidence" value="ECO:0007669"/>
    <property type="project" value="InterPro"/>
</dbReference>
<protein>
    <submittedName>
        <fullName evidence="2">Uncharacterized protein</fullName>
    </submittedName>
</protein>
<feature type="region of interest" description="Disordered" evidence="1">
    <location>
        <begin position="255"/>
        <end position="304"/>
    </location>
</feature>
<dbReference type="GO" id="GO:0005813">
    <property type="term" value="C:centrosome"/>
    <property type="evidence" value="ECO:0007669"/>
    <property type="project" value="TreeGrafter"/>
</dbReference>